<evidence type="ECO:0000313" key="4">
    <source>
        <dbReference type="EMBL" id="KAG6418249.1"/>
    </source>
</evidence>
<keyword evidence="1" id="KW-0863">Zinc-finger</keyword>
<feature type="domain" description="RING-type" evidence="3">
    <location>
        <begin position="703"/>
        <end position="758"/>
    </location>
</feature>
<keyword evidence="1" id="KW-0479">Metal-binding</keyword>
<dbReference type="PANTHER" id="PTHR31150:SF19">
    <property type="entry name" value="RING-TYPE DOMAIN-CONTAINING PROTEIN"/>
    <property type="match status" value="1"/>
</dbReference>
<dbReference type="InterPro" id="IPR001841">
    <property type="entry name" value="Znf_RING"/>
</dbReference>
<feature type="compositionally biased region" description="Polar residues" evidence="2">
    <location>
        <begin position="658"/>
        <end position="669"/>
    </location>
</feature>
<evidence type="ECO:0000256" key="2">
    <source>
        <dbReference type="SAM" id="MobiDB-lite"/>
    </source>
</evidence>
<dbReference type="Proteomes" id="UP000298416">
    <property type="component" value="Unassembled WGS sequence"/>
</dbReference>
<proteinExistence type="predicted"/>
<dbReference type="PANTHER" id="PTHR31150">
    <property type="entry name" value="EXPRESSED PROTEIN"/>
    <property type="match status" value="1"/>
</dbReference>
<dbReference type="AlphaFoldDB" id="A0A8X8XSJ2"/>
<feature type="compositionally biased region" description="Polar residues" evidence="2">
    <location>
        <begin position="271"/>
        <end position="281"/>
    </location>
</feature>
<dbReference type="GO" id="GO:0008270">
    <property type="term" value="F:zinc ion binding"/>
    <property type="evidence" value="ECO:0007669"/>
    <property type="project" value="UniProtKB-KW"/>
</dbReference>
<comment type="caution">
    <text evidence="4">The sequence shown here is derived from an EMBL/GenBank/DDBJ whole genome shotgun (WGS) entry which is preliminary data.</text>
</comment>
<feature type="region of interest" description="Disordered" evidence="2">
    <location>
        <begin position="1"/>
        <end position="35"/>
    </location>
</feature>
<accession>A0A8X8XSJ2</accession>
<dbReference type="EMBL" id="PNBA02000007">
    <property type="protein sequence ID" value="KAG6418249.1"/>
    <property type="molecule type" value="Genomic_DNA"/>
</dbReference>
<name>A0A8X8XSJ2_SALSN</name>
<evidence type="ECO:0000256" key="1">
    <source>
        <dbReference type="PROSITE-ProRule" id="PRU00175"/>
    </source>
</evidence>
<organism evidence="4">
    <name type="scientific">Salvia splendens</name>
    <name type="common">Scarlet sage</name>
    <dbReference type="NCBI Taxonomy" id="180675"/>
    <lineage>
        <taxon>Eukaryota</taxon>
        <taxon>Viridiplantae</taxon>
        <taxon>Streptophyta</taxon>
        <taxon>Embryophyta</taxon>
        <taxon>Tracheophyta</taxon>
        <taxon>Spermatophyta</taxon>
        <taxon>Magnoliopsida</taxon>
        <taxon>eudicotyledons</taxon>
        <taxon>Gunneridae</taxon>
        <taxon>Pentapetalae</taxon>
        <taxon>asterids</taxon>
        <taxon>lamiids</taxon>
        <taxon>Lamiales</taxon>
        <taxon>Lamiaceae</taxon>
        <taxon>Nepetoideae</taxon>
        <taxon>Mentheae</taxon>
        <taxon>Salviinae</taxon>
        <taxon>Salvia</taxon>
        <taxon>Salvia subgen. Calosphace</taxon>
        <taxon>core Calosphace</taxon>
    </lineage>
</organism>
<dbReference type="SUPFAM" id="SSF57850">
    <property type="entry name" value="RING/U-box"/>
    <property type="match status" value="1"/>
</dbReference>
<dbReference type="PROSITE" id="PS50089">
    <property type="entry name" value="ZF_RING_2"/>
    <property type="match status" value="1"/>
</dbReference>
<protein>
    <recommendedName>
        <fullName evidence="3">RING-type domain-containing protein</fullName>
    </recommendedName>
</protein>
<sequence length="763" mass="83024">MGNAIQPVSATLEEGQDEHNLTNNPSGADDGSWTHGACTYEEENMSLPFNSLGYDQFCGRDIQEDCYSYNPNLNCASDPKVDKNWTDVSESCSKYEMLPPELSMRGDGADCLTTSAVTSMDYGELDMNLSPPMCETGTGYPIKNYGAEAQSSSISRFQMSGQFSSSSTSLLPLVENFGARGNKNDQGFLTLGTGGGREFRPNRNFSIREISNTLKEVSSQCNNPITGPHQKNLTTQLAGADARILTHAGGFSRSNSTSYAPKFPSEDQEVSSRFNNSNVKNFPKNASSLARLSGGDAGIQTSAGELEGFAKDLLNIAHLEGEAATVQMQTNAGRLSRSAYSRMPTSIEDGLIGETGFRQNSDPFPSLHTLQTTPTMAPSKCYTSVCQPSSIPLSSGSTLPSQPKCGSQLQIMSTHFACQPISWQQDHSRMNSINVPSIDSRHYNLDRDKPRITSHVQPGNLRILSPTIEGTRTEVAKIGSFTSSVQPAGELIDIFSYAAHWDFDQITGEDSLLILKPRCFSFTCHDFVSSGQFHAFHSISPIEAPRTYISPERIGLQFSKGSSYQSDVAACFPERLGFQPDFATARHTRGLYQHGMTTQSSAVFPETDNSDGQVVPVTKLNITPQVAPIILPHPPLKRKATGNPIALSSQRRKKIPQSAISDSLPQQRQTTPAITAPIHSPTAPLQVKWKGFEEPLEPTGQRCLLCKRDLSFTAEGLMYQPTAPPPVAVLPCGHTFHDRCLQLITPEDQLKIPPCIPCVVGDT</sequence>
<feature type="region of interest" description="Disordered" evidence="2">
    <location>
        <begin position="647"/>
        <end position="669"/>
    </location>
</feature>
<evidence type="ECO:0000313" key="5">
    <source>
        <dbReference type="Proteomes" id="UP000298416"/>
    </source>
</evidence>
<reference evidence="4" key="2">
    <citation type="submission" date="2020-08" db="EMBL/GenBank/DDBJ databases">
        <title>Plant Genome Project.</title>
        <authorList>
            <person name="Zhang R.-G."/>
        </authorList>
    </citation>
    <scope>NUCLEOTIDE SEQUENCE</scope>
    <source>
        <strain evidence="4">Huo1</strain>
        <tissue evidence="4">Leaf</tissue>
    </source>
</reference>
<gene>
    <name evidence="4" type="ORF">SASPL_120450</name>
</gene>
<evidence type="ECO:0000259" key="3">
    <source>
        <dbReference type="PROSITE" id="PS50089"/>
    </source>
</evidence>
<keyword evidence="1" id="KW-0862">Zinc</keyword>
<feature type="region of interest" description="Disordered" evidence="2">
    <location>
        <begin position="250"/>
        <end position="281"/>
    </location>
</feature>
<reference evidence="4" key="1">
    <citation type="submission" date="2018-01" db="EMBL/GenBank/DDBJ databases">
        <authorList>
            <person name="Mao J.F."/>
        </authorList>
    </citation>
    <scope>NUCLEOTIDE SEQUENCE</scope>
    <source>
        <strain evidence="4">Huo1</strain>
        <tissue evidence="4">Leaf</tissue>
    </source>
</reference>
<keyword evidence="5" id="KW-1185">Reference proteome</keyword>